<name>A0A0E9PBL7_ANGAN</name>
<sequence length="46" mass="5379">MLIWRVDQSVKTNESKKILILRGVWRSAFQDALQSKPSSGYMLRQI</sequence>
<accession>A0A0E9PBL7</accession>
<protein>
    <submittedName>
        <fullName evidence="1">Uncharacterized protein</fullName>
    </submittedName>
</protein>
<organism evidence="1">
    <name type="scientific">Anguilla anguilla</name>
    <name type="common">European freshwater eel</name>
    <name type="synonym">Muraena anguilla</name>
    <dbReference type="NCBI Taxonomy" id="7936"/>
    <lineage>
        <taxon>Eukaryota</taxon>
        <taxon>Metazoa</taxon>
        <taxon>Chordata</taxon>
        <taxon>Craniata</taxon>
        <taxon>Vertebrata</taxon>
        <taxon>Euteleostomi</taxon>
        <taxon>Actinopterygii</taxon>
        <taxon>Neopterygii</taxon>
        <taxon>Teleostei</taxon>
        <taxon>Anguilliformes</taxon>
        <taxon>Anguillidae</taxon>
        <taxon>Anguilla</taxon>
    </lineage>
</organism>
<proteinExistence type="predicted"/>
<dbReference type="EMBL" id="GBXM01106506">
    <property type="protein sequence ID" value="JAH02071.1"/>
    <property type="molecule type" value="Transcribed_RNA"/>
</dbReference>
<reference evidence="1" key="1">
    <citation type="submission" date="2014-11" db="EMBL/GenBank/DDBJ databases">
        <authorList>
            <person name="Amaro Gonzalez C."/>
        </authorList>
    </citation>
    <scope>NUCLEOTIDE SEQUENCE</scope>
</reference>
<dbReference type="AlphaFoldDB" id="A0A0E9PBL7"/>
<evidence type="ECO:0000313" key="1">
    <source>
        <dbReference type="EMBL" id="JAH02071.1"/>
    </source>
</evidence>
<reference evidence="1" key="2">
    <citation type="journal article" date="2015" name="Fish Shellfish Immunol.">
        <title>Early steps in the European eel (Anguilla anguilla)-Vibrio vulnificus interaction in the gills: Role of the RtxA13 toxin.</title>
        <authorList>
            <person name="Callol A."/>
            <person name="Pajuelo D."/>
            <person name="Ebbesson L."/>
            <person name="Teles M."/>
            <person name="MacKenzie S."/>
            <person name="Amaro C."/>
        </authorList>
    </citation>
    <scope>NUCLEOTIDE SEQUENCE</scope>
</reference>